<sequence>MQCFSLGEEAWPGGLDSGPIGSGSVRCPSTQGADLVACCTLLRQLGELVGGHADWTLLSLQMACEQIFRPADHLRERVSPLNSKARPHTVLRPHPMHAICACSKGGGRDIGARPFPVVSGSCALVRVCATHRLAELLVHAPNPVSWVDPTLLLLAVYVWWVRRGGGLGGLPVCIAKGTHSMSARTCPSPPGPIRIAWHLHFCRVGAVQLPSGNNNWKAGPPSPRTRGVFPATGKQSFILPFPITEDTAASGPSPKSSWLRKASRAHSLTSRSGFLSQDGCAQSRCLKSRPKGHGVLPGAEPNWSCKEFALIRQVQEGCLGFVSRTMPLSLLGKEGHGEARGWGCACQVTVSSDDGRRWSHPTYDWRRSHEVLTTTARASRARADYSLSKHFQEGTLAFLALCLCLPEVDNEETDYTARPLWS</sequence>
<proteinExistence type="predicted"/>
<evidence type="ECO:0000313" key="1">
    <source>
        <dbReference type="EMBL" id="KAB1260713.1"/>
    </source>
</evidence>
<dbReference type="EMBL" id="JWIN03000021">
    <property type="protein sequence ID" value="KAB1260713.1"/>
    <property type="molecule type" value="Genomic_DNA"/>
</dbReference>
<keyword evidence="2" id="KW-1185">Reference proteome</keyword>
<gene>
    <name evidence="1" type="ORF">Cadr_000024298</name>
</gene>
<accession>A0A5N4CP39</accession>
<comment type="caution">
    <text evidence="1">The sequence shown here is derived from an EMBL/GenBank/DDBJ whole genome shotgun (WGS) entry which is preliminary data.</text>
</comment>
<name>A0A5N4CP39_CAMDR</name>
<organism evidence="1 2">
    <name type="scientific">Camelus dromedarius</name>
    <name type="common">Dromedary</name>
    <name type="synonym">Arabian camel</name>
    <dbReference type="NCBI Taxonomy" id="9838"/>
    <lineage>
        <taxon>Eukaryota</taxon>
        <taxon>Metazoa</taxon>
        <taxon>Chordata</taxon>
        <taxon>Craniata</taxon>
        <taxon>Vertebrata</taxon>
        <taxon>Euteleostomi</taxon>
        <taxon>Mammalia</taxon>
        <taxon>Eutheria</taxon>
        <taxon>Laurasiatheria</taxon>
        <taxon>Artiodactyla</taxon>
        <taxon>Tylopoda</taxon>
        <taxon>Camelidae</taxon>
        <taxon>Camelus</taxon>
    </lineage>
</organism>
<dbReference type="Proteomes" id="UP000299084">
    <property type="component" value="Unassembled WGS sequence"/>
</dbReference>
<reference evidence="1 2" key="1">
    <citation type="journal article" date="2019" name="Mol. Ecol. Resour.">
        <title>Improving Illumina assemblies with Hi-C and long reads: an example with the North African dromedary.</title>
        <authorList>
            <person name="Elbers J.P."/>
            <person name="Rogers M.F."/>
            <person name="Perelman P.L."/>
            <person name="Proskuryakova A.A."/>
            <person name="Serdyukova N.A."/>
            <person name="Johnson W.E."/>
            <person name="Horin P."/>
            <person name="Corander J."/>
            <person name="Murphy D."/>
            <person name="Burger P.A."/>
        </authorList>
    </citation>
    <scope>NUCLEOTIDE SEQUENCE [LARGE SCALE GENOMIC DNA]</scope>
    <source>
        <strain evidence="1">Drom800</strain>
        <tissue evidence="1">Blood</tissue>
    </source>
</reference>
<dbReference type="AlphaFoldDB" id="A0A5N4CP39"/>
<evidence type="ECO:0000313" key="2">
    <source>
        <dbReference type="Proteomes" id="UP000299084"/>
    </source>
</evidence>
<protein>
    <submittedName>
        <fullName evidence="1">Uncharacterized protein</fullName>
    </submittedName>
</protein>